<gene>
    <name evidence="1" type="ORF">TWF730_009235</name>
</gene>
<sequence length="66" mass="7981">MPEYRLKISSRYLREDILAPQLRKWFGNGKTTWEIVDDEFLIIQLLDPNAQFTKAQLDFIERNCYE</sequence>
<comment type="caution">
    <text evidence="1">The sequence shown here is derived from an EMBL/GenBank/DDBJ whole genome shotgun (WGS) entry which is preliminary data.</text>
</comment>
<accession>A0AAV9V1P6</accession>
<organism evidence="1 2">
    <name type="scientific">Orbilia blumenaviensis</name>
    <dbReference type="NCBI Taxonomy" id="1796055"/>
    <lineage>
        <taxon>Eukaryota</taxon>
        <taxon>Fungi</taxon>
        <taxon>Dikarya</taxon>
        <taxon>Ascomycota</taxon>
        <taxon>Pezizomycotina</taxon>
        <taxon>Orbiliomycetes</taxon>
        <taxon>Orbiliales</taxon>
        <taxon>Orbiliaceae</taxon>
        <taxon>Orbilia</taxon>
    </lineage>
</organism>
<reference evidence="1 2" key="1">
    <citation type="submission" date="2019-10" db="EMBL/GenBank/DDBJ databases">
        <authorList>
            <person name="Palmer J.M."/>
        </authorList>
    </citation>
    <scope>NUCLEOTIDE SEQUENCE [LARGE SCALE GENOMIC DNA]</scope>
    <source>
        <strain evidence="1 2">TWF730</strain>
    </source>
</reference>
<protein>
    <submittedName>
        <fullName evidence="1">Uncharacterized protein</fullName>
    </submittedName>
</protein>
<dbReference type="EMBL" id="JAVHNS010000006">
    <property type="protein sequence ID" value="KAK6352408.1"/>
    <property type="molecule type" value="Genomic_DNA"/>
</dbReference>
<keyword evidence="2" id="KW-1185">Reference proteome</keyword>
<proteinExistence type="predicted"/>
<evidence type="ECO:0000313" key="2">
    <source>
        <dbReference type="Proteomes" id="UP001373714"/>
    </source>
</evidence>
<dbReference type="AlphaFoldDB" id="A0AAV9V1P6"/>
<evidence type="ECO:0000313" key="1">
    <source>
        <dbReference type="EMBL" id="KAK6352408.1"/>
    </source>
</evidence>
<name>A0AAV9V1P6_9PEZI</name>
<dbReference type="Proteomes" id="UP001373714">
    <property type="component" value="Unassembled WGS sequence"/>
</dbReference>